<keyword evidence="5" id="KW-0479">Metal-binding</keyword>
<accession>A0ABU0FDT7</accession>
<comment type="catalytic activity">
    <reaction evidence="9">
        <text>a 5'-end NAD(+)-phospho-ribonucleoside in mRNA + H2O = a 5'-end phospho-adenosine-phospho-ribonucleoside in mRNA + beta-nicotinamide D-ribonucleotide + 2 H(+)</text>
        <dbReference type="Rhea" id="RHEA:60876"/>
        <dbReference type="Rhea" id="RHEA-COMP:15698"/>
        <dbReference type="Rhea" id="RHEA-COMP:15719"/>
        <dbReference type="ChEBI" id="CHEBI:14649"/>
        <dbReference type="ChEBI" id="CHEBI:15377"/>
        <dbReference type="ChEBI" id="CHEBI:15378"/>
        <dbReference type="ChEBI" id="CHEBI:144029"/>
        <dbReference type="ChEBI" id="CHEBI:144051"/>
    </reaction>
    <physiologicalReaction direction="left-to-right" evidence="9">
        <dbReference type="Rhea" id="RHEA:60877"/>
    </physiologicalReaction>
</comment>
<keyword evidence="7" id="KW-0460">Magnesium</keyword>
<dbReference type="NCBIfam" id="NF001299">
    <property type="entry name" value="PRK00241.1"/>
    <property type="match status" value="1"/>
</dbReference>
<keyword evidence="8" id="KW-0520">NAD</keyword>
<dbReference type="PROSITE" id="PS51462">
    <property type="entry name" value="NUDIX"/>
    <property type="match status" value="1"/>
</dbReference>
<comment type="caution">
    <text evidence="11">The sequence shown here is derived from an EMBL/GenBank/DDBJ whole genome shotgun (WGS) entry which is preliminary data.</text>
</comment>
<comment type="cofactor">
    <cofactor evidence="1">
        <name>Mg(2+)</name>
        <dbReference type="ChEBI" id="CHEBI:18420"/>
    </cofactor>
</comment>
<evidence type="ECO:0000259" key="10">
    <source>
        <dbReference type="PROSITE" id="PS51462"/>
    </source>
</evidence>
<sequence>MTVHSLFDRSAAIGFCVNPLDRVSDRREDADFIARSLEDPASRFFAFAGDVPVLRKHGGGYEAAFTRADIETFRDGRQTVLLGLQPDGGAVFARSFDKALAEEIAGREDIEAIDLRSTAQRGLVPDEVLGELSCAKETLDWHNRHRFCANCGHATEAVSGGWRRDCGQCGAQHFPRVDPVVIMLAVDGDRCLMGRQARFPEKMYSALAGFLEPGETVEDAVRREIREEAGIACSHVRYFASQPWPFPSSLMVGCFARAIGDGITIDMKELEDARWFTRAEVVQMLAETHPAGLLAPKPVAIAHHLLKEFAEKGGEVVP</sequence>
<evidence type="ECO:0000256" key="8">
    <source>
        <dbReference type="ARBA" id="ARBA00023027"/>
    </source>
</evidence>
<protein>
    <recommendedName>
        <fullName evidence="4">NAD(+) diphosphatase</fullName>
        <ecNumber evidence="4">3.6.1.22</ecNumber>
    </recommendedName>
</protein>
<dbReference type="PROSITE" id="PS00893">
    <property type="entry name" value="NUDIX_BOX"/>
    <property type="match status" value="1"/>
</dbReference>
<dbReference type="Gene3D" id="3.90.79.20">
    <property type="match status" value="1"/>
</dbReference>
<dbReference type="InterPro" id="IPR015376">
    <property type="entry name" value="Znr_NADH_PPase"/>
</dbReference>
<evidence type="ECO:0000256" key="2">
    <source>
        <dbReference type="ARBA" id="ARBA00001947"/>
    </source>
</evidence>
<dbReference type="GO" id="GO:0016787">
    <property type="term" value="F:hydrolase activity"/>
    <property type="evidence" value="ECO:0007669"/>
    <property type="project" value="UniProtKB-KW"/>
</dbReference>
<dbReference type="Pfam" id="PF09297">
    <property type="entry name" value="Zn_ribbon_NUD"/>
    <property type="match status" value="1"/>
</dbReference>
<feature type="domain" description="Nudix hydrolase" evidence="10">
    <location>
        <begin position="175"/>
        <end position="298"/>
    </location>
</feature>
<dbReference type="InterPro" id="IPR050241">
    <property type="entry name" value="NAD-cap_RNA_hydrolase_NudC"/>
</dbReference>
<comment type="cofactor">
    <cofactor evidence="2">
        <name>Zn(2+)</name>
        <dbReference type="ChEBI" id="CHEBI:29105"/>
    </cofactor>
</comment>
<organism evidence="11 12">
    <name type="scientific">Labrys monachus</name>
    <dbReference type="NCBI Taxonomy" id="217067"/>
    <lineage>
        <taxon>Bacteria</taxon>
        <taxon>Pseudomonadati</taxon>
        <taxon>Pseudomonadota</taxon>
        <taxon>Alphaproteobacteria</taxon>
        <taxon>Hyphomicrobiales</taxon>
        <taxon>Xanthobacteraceae</taxon>
        <taxon>Labrys</taxon>
    </lineage>
</organism>
<evidence type="ECO:0000256" key="5">
    <source>
        <dbReference type="ARBA" id="ARBA00022723"/>
    </source>
</evidence>
<proteinExistence type="inferred from homology"/>
<keyword evidence="6 11" id="KW-0378">Hydrolase</keyword>
<evidence type="ECO:0000256" key="7">
    <source>
        <dbReference type="ARBA" id="ARBA00022842"/>
    </source>
</evidence>
<evidence type="ECO:0000256" key="3">
    <source>
        <dbReference type="ARBA" id="ARBA00009595"/>
    </source>
</evidence>
<evidence type="ECO:0000256" key="4">
    <source>
        <dbReference type="ARBA" id="ARBA00012381"/>
    </source>
</evidence>
<dbReference type="CDD" id="cd03429">
    <property type="entry name" value="NUDIX_NADH_pyrophosphatase_Nudt13"/>
    <property type="match status" value="1"/>
</dbReference>
<dbReference type="InterPro" id="IPR020084">
    <property type="entry name" value="NUDIX_hydrolase_CS"/>
</dbReference>
<dbReference type="PANTHER" id="PTHR42904:SF6">
    <property type="entry name" value="NAD-CAPPED RNA HYDROLASE NUDT12"/>
    <property type="match status" value="1"/>
</dbReference>
<dbReference type="SUPFAM" id="SSF55811">
    <property type="entry name" value="Nudix"/>
    <property type="match status" value="1"/>
</dbReference>
<dbReference type="Proteomes" id="UP001237448">
    <property type="component" value="Unassembled WGS sequence"/>
</dbReference>
<dbReference type="RefSeq" id="WP_307425928.1">
    <property type="nucleotide sequence ID" value="NZ_JAUSVK010000001.1"/>
</dbReference>
<dbReference type="EC" id="3.6.1.22" evidence="4"/>
<dbReference type="InterPro" id="IPR015797">
    <property type="entry name" value="NUDIX_hydrolase-like_dom_sf"/>
</dbReference>
<dbReference type="InterPro" id="IPR049734">
    <property type="entry name" value="NudC-like_C"/>
</dbReference>
<keyword evidence="12" id="KW-1185">Reference proteome</keyword>
<dbReference type="InterPro" id="IPR000086">
    <property type="entry name" value="NUDIX_hydrolase_dom"/>
</dbReference>
<evidence type="ECO:0000313" key="12">
    <source>
        <dbReference type="Proteomes" id="UP001237448"/>
    </source>
</evidence>
<dbReference type="PANTHER" id="PTHR42904">
    <property type="entry name" value="NUDIX HYDROLASE, NUDC SUBFAMILY"/>
    <property type="match status" value="1"/>
</dbReference>
<dbReference type="Gene3D" id="3.90.79.10">
    <property type="entry name" value="Nucleoside Triphosphate Pyrophosphohydrolase"/>
    <property type="match status" value="1"/>
</dbReference>
<name>A0ABU0FDT7_9HYPH</name>
<gene>
    <name evidence="11" type="ORF">J3R73_002075</name>
</gene>
<reference evidence="11 12" key="1">
    <citation type="submission" date="2023-07" db="EMBL/GenBank/DDBJ databases">
        <title>Genomic Encyclopedia of Type Strains, Phase IV (KMG-IV): sequencing the most valuable type-strain genomes for metagenomic binning, comparative biology and taxonomic classification.</title>
        <authorList>
            <person name="Goeker M."/>
        </authorList>
    </citation>
    <scope>NUCLEOTIDE SEQUENCE [LARGE SCALE GENOMIC DNA]</scope>
    <source>
        <strain evidence="11 12">DSM 5896</strain>
    </source>
</reference>
<evidence type="ECO:0000256" key="1">
    <source>
        <dbReference type="ARBA" id="ARBA00001946"/>
    </source>
</evidence>
<evidence type="ECO:0000256" key="9">
    <source>
        <dbReference type="ARBA" id="ARBA00023679"/>
    </source>
</evidence>
<comment type="similarity">
    <text evidence="3">Belongs to the Nudix hydrolase family. NudC subfamily.</text>
</comment>
<dbReference type="EMBL" id="JAUSVK010000001">
    <property type="protein sequence ID" value="MDQ0392283.1"/>
    <property type="molecule type" value="Genomic_DNA"/>
</dbReference>
<dbReference type="Pfam" id="PF00293">
    <property type="entry name" value="NUDIX"/>
    <property type="match status" value="1"/>
</dbReference>
<evidence type="ECO:0000313" key="11">
    <source>
        <dbReference type="EMBL" id="MDQ0392283.1"/>
    </source>
</evidence>
<evidence type="ECO:0000256" key="6">
    <source>
        <dbReference type="ARBA" id="ARBA00022801"/>
    </source>
</evidence>